<keyword evidence="8" id="KW-1185">Reference proteome</keyword>
<dbReference type="InterPro" id="IPR013762">
    <property type="entry name" value="Integrase-like_cat_sf"/>
</dbReference>
<comment type="caution">
    <text evidence="7">The sequence shown here is derived from an EMBL/GenBank/DDBJ whole genome shotgun (WGS) entry which is preliminary data.</text>
</comment>
<feature type="region of interest" description="Disordered" evidence="5">
    <location>
        <begin position="1"/>
        <end position="23"/>
    </location>
</feature>
<sequence length="793" mass="87374">MDSPIAPLRRRRAQEVVGHRRRSHRAKRVGDFCGGQTQNNYSYFGVQKSGRQPWSRAGRRPPCCWRPTRRAGKRRRGRMATRRGPRGQKICRCHNAPDPGRYDGILSLAPWKWGVMPRASNAAGRRMSRDRSRHALQCREASRPSPARFVAMAHRSVLRPHLHRGHFCYLRGKVQGLSPKFLWERYLADQGDYDEGPAVHRMTGFIRQELVATAARAGNFGRAHLLRLDLAPLPAEGALPSLDTFVREHGLDGFGESEQQALYAERYGSDLDVQRRRTVLLRRQLLAIHALERQLCVPVSRFDACEVWFVDAIAQRLASHGIDTLGALHARMAAAPGWWRGLKGIGAGKAQALERFVQAHAATLGVLPEGTASDAPDDGEVVPTPLHPDPVAPTVSPLVPLERLALPNDLSGRSGQFRGPREFCLLAADDDLAAVHAFLSARAPASDAGRPTLTFLSYRKECERFLLWAVVERGKPLSGCNVEDCAGFRDFLLDPPGHWCAPRAIPRWHAGWRPLEGPLSASSCGYALGVLNNLFSFLVAQGYLRGNPWRGVQAPRVDGKRAPTGRALSDAQWQWVRQRLAALPLTLANRRLRVAVRLLYEGGLRLSELVCARTSNLVWRELVLPSGALAAGWWLTVVGKGGRVREVPVSDAWVAELGDYLAARGLASDLRQVLDVPVLSSAARDAEPADGVSANVFHTTLKTFLSQCADALEASDPLGAARLRQATCHWLRHTHVTHALNGGADVHLVQANVGHASLHTTTRYVTTDDARRAQALRRWWAGGESVAVSVSSE</sequence>
<dbReference type="InterPro" id="IPR010998">
    <property type="entry name" value="Integrase_recombinase_N"/>
</dbReference>
<feature type="region of interest" description="Disordered" evidence="5">
    <location>
        <begin position="51"/>
        <end position="93"/>
    </location>
</feature>
<dbReference type="InterPro" id="IPR002104">
    <property type="entry name" value="Integrase_catalytic"/>
</dbReference>
<evidence type="ECO:0000256" key="2">
    <source>
        <dbReference type="ARBA" id="ARBA00022908"/>
    </source>
</evidence>
<proteinExistence type="predicted"/>
<reference evidence="8" key="1">
    <citation type="submission" date="2018-06" db="EMBL/GenBank/DDBJ databases">
        <authorList>
            <person name="Feng T."/>
            <person name="Jeon C.O."/>
        </authorList>
    </citation>
    <scope>NUCLEOTIDE SEQUENCE [LARGE SCALE GENOMIC DNA]</scope>
    <source>
        <strain evidence="8">S23</strain>
    </source>
</reference>
<dbReference type="PANTHER" id="PTHR30349">
    <property type="entry name" value="PHAGE INTEGRASE-RELATED"/>
    <property type="match status" value="1"/>
</dbReference>
<dbReference type="InterPro" id="IPR022169">
    <property type="entry name" value="DUF3701"/>
</dbReference>
<gene>
    <name evidence="7" type="ORF">DN412_29215</name>
</gene>
<evidence type="ECO:0000256" key="4">
    <source>
        <dbReference type="ARBA" id="ARBA00023172"/>
    </source>
</evidence>
<dbReference type="GO" id="GO:0003677">
    <property type="term" value="F:DNA binding"/>
    <property type="evidence" value="ECO:0007669"/>
    <property type="project" value="UniProtKB-KW"/>
</dbReference>
<feature type="domain" description="Tyr recombinase" evidence="6">
    <location>
        <begin position="563"/>
        <end position="777"/>
    </location>
</feature>
<accession>A0A370NMM1</accession>
<dbReference type="GO" id="GO:0015074">
    <property type="term" value="P:DNA integration"/>
    <property type="evidence" value="ECO:0007669"/>
    <property type="project" value="UniProtKB-KW"/>
</dbReference>
<evidence type="ECO:0000256" key="1">
    <source>
        <dbReference type="ARBA" id="ARBA00004496"/>
    </source>
</evidence>
<dbReference type="InterPro" id="IPR011010">
    <property type="entry name" value="DNA_brk_join_enz"/>
</dbReference>
<evidence type="ECO:0000313" key="7">
    <source>
        <dbReference type="EMBL" id="RDK06857.1"/>
    </source>
</evidence>
<keyword evidence="4" id="KW-0233">DNA recombination</keyword>
<dbReference type="AlphaFoldDB" id="A0A370NMM1"/>
<dbReference type="GO" id="GO:0006310">
    <property type="term" value="P:DNA recombination"/>
    <property type="evidence" value="ECO:0007669"/>
    <property type="project" value="UniProtKB-KW"/>
</dbReference>
<evidence type="ECO:0000259" key="6">
    <source>
        <dbReference type="PROSITE" id="PS51898"/>
    </source>
</evidence>
<dbReference type="Gene3D" id="1.10.150.130">
    <property type="match status" value="1"/>
</dbReference>
<dbReference type="PANTHER" id="PTHR30349:SF77">
    <property type="entry name" value="TYROSINE RECOMBINASE XERC"/>
    <property type="match status" value="1"/>
</dbReference>
<organism evidence="7 8">
    <name type="scientific">Cupriavidus lacunae</name>
    <dbReference type="NCBI Taxonomy" id="2666307"/>
    <lineage>
        <taxon>Bacteria</taxon>
        <taxon>Pseudomonadati</taxon>
        <taxon>Pseudomonadota</taxon>
        <taxon>Betaproteobacteria</taxon>
        <taxon>Burkholderiales</taxon>
        <taxon>Burkholderiaceae</taxon>
        <taxon>Cupriavidus</taxon>
    </lineage>
</organism>
<dbReference type="CDD" id="cd00397">
    <property type="entry name" value="DNA_BRE_C"/>
    <property type="match status" value="1"/>
</dbReference>
<name>A0A370NMM1_9BURK</name>
<dbReference type="Proteomes" id="UP000255165">
    <property type="component" value="Unassembled WGS sequence"/>
</dbReference>
<dbReference type="SUPFAM" id="SSF56349">
    <property type="entry name" value="DNA breaking-rejoining enzymes"/>
    <property type="match status" value="1"/>
</dbReference>
<comment type="subcellular location">
    <subcellularLocation>
        <location evidence="1">Cytoplasm</location>
    </subcellularLocation>
</comment>
<feature type="compositionally biased region" description="Basic residues" evidence="5">
    <location>
        <begin position="67"/>
        <end position="92"/>
    </location>
</feature>
<keyword evidence="2" id="KW-0229">DNA integration</keyword>
<dbReference type="InterPro" id="IPR050090">
    <property type="entry name" value="Tyrosine_recombinase_XerCD"/>
</dbReference>
<dbReference type="EMBL" id="QKWJ01000053">
    <property type="protein sequence ID" value="RDK06857.1"/>
    <property type="molecule type" value="Genomic_DNA"/>
</dbReference>
<dbReference type="GO" id="GO:0005737">
    <property type="term" value="C:cytoplasm"/>
    <property type="evidence" value="ECO:0007669"/>
    <property type="project" value="UniProtKB-SubCell"/>
</dbReference>
<dbReference type="Pfam" id="PF12482">
    <property type="entry name" value="DUF3701"/>
    <property type="match status" value="1"/>
</dbReference>
<dbReference type="Pfam" id="PF00589">
    <property type="entry name" value="Phage_integrase"/>
    <property type="match status" value="1"/>
</dbReference>
<dbReference type="Gene3D" id="1.10.443.10">
    <property type="entry name" value="Intergrase catalytic core"/>
    <property type="match status" value="1"/>
</dbReference>
<keyword evidence="3" id="KW-0238">DNA-binding</keyword>
<evidence type="ECO:0000256" key="3">
    <source>
        <dbReference type="ARBA" id="ARBA00023125"/>
    </source>
</evidence>
<evidence type="ECO:0000313" key="8">
    <source>
        <dbReference type="Proteomes" id="UP000255165"/>
    </source>
</evidence>
<evidence type="ECO:0000256" key="5">
    <source>
        <dbReference type="SAM" id="MobiDB-lite"/>
    </source>
</evidence>
<protein>
    <submittedName>
        <fullName evidence="7">Integrase</fullName>
    </submittedName>
</protein>
<dbReference type="PROSITE" id="PS51898">
    <property type="entry name" value="TYR_RECOMBINASE"/>
    <property type="match status" value="1"/>
</dbReference>